<protein>
    <recommendedName>
        <fullName evidence="2">DUF6249 domain-containing protein</fullName>
    </recommendedName>
</protein>
<feature type="transmembrane region" description="Helical" evidence="1">
    <location>
        <begin position="86"/>
        <end position="104"/>
    </location>
</feature>
<organism evidence="3 4">
    <name type="scientific">Chryseolinea lacunae</name>
    <dbReference type="NCBI Taxonomy" id="2801331"/>
    <lineage>
        <taxon>Bacteria</taxon>
        <taxon>Pseudomonadati</taxon>
        <taxon>Bacteroidota</taxon>
        <taxon>Cytophagia</taxon>
        <taxon>Cytophagales</taxon>
        <taxon>Fulvivirgaceae</taxon>
        <taxon>Chryseolinea</taxon>
    </lineage>
</organism>
<dbReference type="InterPro" id="IPR046216">
    <property type="entry name" value="DUF6249"/>
</dbReference>
<feature type="domain" description="DUF6249" evidence="2">
    <location>
        <begin position="12"/>
        <end position="105"/>
    </location>
</feature>
<feature type="transmembrane region" description="Helical" evidence="1">
    <location>
        <begin position="6"/>
        <end position="25"/>
    </location>
</feature>
<dbReference type="RefSeq" id="WP_202008660.1">
    <property type="nucleotide sequence ID" value="NZ_JAERRB010000002.1"/>
</dbReference>
<keyword evidence="1" id="KW-0812">Transmembrane</keyword>
<reference evidence="3 4" key="1">
    <citation type="submission" date="2021-01" db="EMBL/GenBank/DDBJ databases">
        <title>Chryseolinea sp. Jin1 Genome sequencing and assembly.</title>
        <authorList>
            <person name="Kim I."/>
        </authorList>
    </citation>
    <scope>NUCLEOTIDE SEQUENCE [LARGE SCALE GENOMIC DNA]</scope>
    <source>
        <strain evidence="3 4">Jin1</strain>
    </source>
</reference>
<evidence type="ECO:0000313" key="4">
    <source>
        <dbReference type="Proteomes" id="UP000613030"/>
    </source>
</evidence>
<evidence type="ECO:0000259" key="2">
    <source>
        <dbReference type="Pfam" id="PF19762"/>
    </source>
</evidence>
<dbReference type="Proteomes" id="UP000613030">
    <property type="component" value="Unassembled WGS sequence"/>
</dbReference>
<comment type="caution">
    <text evidence="3">The sequence shown here is derived from an EMBL/GenBank/DDBJ whole genome shotgun (WGS) entry which is preliminary data.</text>
</comment>
<feature type="transmembrane region" description="Helical" evidence="1">
    <location>
        <begin position="54"/>
        <end position="74"/>
    </location>
</feature>
<evidence type="ECO:0000256" key="1">
    <source>
        <dbReference type="SAM" id="Phobius"/>
    </source>
</evidence>
<name>A0ABS1KSR1_9BACT</name>
<gene>
    <name evidence="3" type="ORF">JI741_08745</name>
</gene>
<keyword evidence="1" id="KW-0472">Membrane</keyword>
<evidence type="ECO:0000313" key="3">
    <source>
        <dbReference type="EMBL" id="MBL0741306.1"/>
    </source>
</evidence>
<accession>A0ABS1KSR1</accession>
<keyword evidence="1" id="KW-1133">Transmembrane helix</keyword>
<sequence>MEVEIIGVFIPIVATIGTFIMVIYLRKYANEERLAMIEKGMDPHVHTPKSNTSIPLRASLLLIGAGLGILMGYVLDSSFNMEEAGYFSMLFIFGGLGLGGSYIIEENKLKAGK</sequence>
<keyword evidence="4" id="KW-1185">Reference proteome</keyword>
<dbReference type="Pfam" id="PF19762">
    <property type="entry name" value="DUF6249"/>
    <property type="match status" value="1"/>
</dbReference>
<dbReference type="EMBL" id="JAERRB010000002">
    <property type="protein sequence ID" value="MBL0741306.1"/>
    <property type="molecule type" value="Genomic_DNA"/>
</dbReference>
<proteinExistence type="predicted"/>